<comment type="caution">
    <text evidence="5">The sequence shown here is derived from an EMBL/GenBank/DDBJ whole genome shotgun (WGS) entry which is preliminary data.</text>
</comment>
<dbReference type="AlphaFoldDB" id="A0AAV1LTL6"/>
<feature type="chain" id="PRO_5043527700" evidence="4">
    <location>
        <begin position="17"/>
        <end position="106"/>
    </location>
</feature>
<keyword evidence="1 3" id="KW-0193">Cuticle</keyword>
<evidence type="ECO:0000256" key="2">
    <source>
        <dbReference type="ARBA" id="ARBA00022729"/>
    </source>
</evidence>
<dbReference type="PRINTS" id="PR00947">
    <property type="entry name" value="CUTICLE"/>
</dbReference>
<feature type="signal peptide" evidence="4">
    <location>
        <begin position="1"/>
        <end position="16"/>
    </location>
</feature>
<dbReference type="InterPro" id="IPR050468">
    <property type="entry name" value="Cuticle_Struct_Prot"/>
</dbReference>
<sequence length="106" mass="11234">MKLFIVAALFVAAALAAPANPDADAQILRYDNDNIGVGPFGYAFETSNGISQSEQGDLKNVGTDDEGIEVRGQYSYVGDDGVTYTVTYIANEKGFQPEGAHIAKAQ</sequence>
<dbReference type="EMBL" id="CAVLGL010000104">
    <property type="protein sequence ID" value="CAK1598379.1"/>
    <property type="molecule type" value="Genomic_DNA"/>
</dbReference>
<dbReference type="GO" id="GO:0008010">
    <property type="term" value="F:structural constituent of chitin-based larval cuticle"/>
    <property type="evidence" value="ECO:0007669"/>
    <property type="project" value="TreeGrafter"/>
</dbReference>
<protein>
    <submittedName>
        <fullName evidence="5">Uncharacterized protein</fullName>
    </submittedName>
</protein>
<gene>
    <name evidence="5" type="ORF">PARMNEM_LOCUS17374</name>
</gene>
<dbReference type="PROSITE" id="PS51155">
    <property type="entry name" value="CHIT_BIND_RR_2"/>
    <property type="match status" value="1"/>
</dbReference>
<dbReference type="Proteomes" id="UP001314205">
    <property type="component" value="Unassembled WGS sequence"/>
</dbReference>
<dbReference type="PANTHER" id="PTHR10380">
    <property type="entry name" value="CUTICLE PROTEIN"/>
    <property type="match status" value="1"/>
</dbReference>
<reference evidence="5 6" key="1">
    <citation type="submission" date="2023-11" db="EMBL/GenBank/DDBJ databases">
        <authorList>
            <person name="Hedman E."/>
            <person name="Englund M."/>
            <person name="Stromberg M."/>
            <person name="Nyberg Akerstrom W."/>
            <person name="Nylinder S."/>
            <person name="Jareborg N."/>
            <person name="Kallberg Y."/>
            <person name="Kronander E."/>
        </authorList>
    </citation>
    <scope>NUCLEOTIDE SEQUENCE [LARGE SCALE GENOMIC DNA]</scope>
</reference>
<evidence type="ECO:0000313" key="6">
    <source>
        <dbReference type="Proteomes" id="UP001314205"/>
    </source>
</evidence>
<dbReference type="PROSITE" id="PS00233">
    <property type="entry name" value="CHIT_BIND_RR_1"/>
    <property type="match status" value="1"/>
</dbReference>
<dbReference type="InterPro" id="IPR000618">
    <property type="entry name" value="Insect_cuticle"/>
</dbReference>
<organism evidence="5 6">
    <name type="scientific">Parnassius mnemosyne</name>
    <name type="common">clouded apollo</name>
    <dbReference type="NCBI Taxonomy" id="213953"/>
    <lineage>
        <taxon>Eukaryota</taxon>
        <taxon>Metazoa</taxon>
        <taxon>Ecdysozoa</taxon>
        <taxon>Arthropoda</taxon>
        <taxon>Hexapoda</taxon>
        <taxon>Insecta</taxon>
        <taxon>Pterygota</taxon>
        <taxon>Neoptera</taxon>
        <taxon>Endopterygota</taxon>
        <taxon>Lepidoptera</taxon>
        <taxon>Glossata</taxon>
        <taxon>Ditrysia</taxon>
        <taxon>Papilionoidea</taxon>
        <taxon>Papilionidae</taxon>
        <taxon>Parnassiinae</taxon>
        <taxon>Parnassini</taxon>
        <taxon>Parnassius</taxon>
        <taxon>Driopa</taxon>
    </lineage>
</organism>
<dbReference type="PANTHER" id="PTHR10380:SF218">
    <property type="entry name" value="ADULT CUTICLE PROTEIN 65AA-RELATED"/>
    <property type="match status" value="1"/>
</dbReference>
<evidence type="ECO:0000256" key="1">
    <source>
        <dbReference type="ARBA" id="ARBA00022460"/>
    </source>
</evidence>
<evidence type="ECO:0000256" key="4">
    <source>
        <dbReference type="SAM" id="SignalP"/>
    </source>
</evidence>
<evidence type="ECO:0000313" key="5">
    <source>
        <dbReference type="EMBL" id="CAK1598379.1"/>
    </source>
</evidence>
<dbReference type="GO" id="GO:0062129">
    <property type="term" value="C:chitin-based extracellular matrix"/>
    <property type="evidence" value="ECO:0007669"/>
    <property type="project" value="TreeGrafter"/>
</dbReference>
<name>A0AAV1LTL6_9NEOP</name>
<keyword evidence="2 4" id="KW-0732">Signal</keyword>
<evidence type="ECO:0000256" key="3">
    <source>
        <dbReference type="PROSITE-ProRule" id="PRU00497"/>
    </source>
</evidence>
<dbReference type="InterPro" id="IPR031311">
    <property type="entry name" value="CHIT_BIND_RR_consensus"/>
</dbReference>
<keyword evidence="6" id="KW-1185">Reference proteome</keyword>
<dbReference type="Pfam" id="PF00379">
    <property type="entry name" value="Chitin_bind_4"/>
    <property type="match status" value="1"/>
</dbReference>
<proteinExistence type="predicted"/>
<accession>A0AAV1LTL6</accession>